<keyword evidence="2" id="KW-1133">Transmembrane helix</keyword>
<keyword evidence="4" id="KW-1185">Reference proteome</keyword>
<name>A0ABX0XBV7_9BACT</name>
<feature type="transmembrane region" description="Helical" evidence="2">
    <location>
        <begin position="128"/>
        <end position="147"/>
    </location>
</feature>
<organism evidence="3 4">
    <name type="scientific">Neolewinella antarctica</name>
    <dbReference type="NCBI Taxonomy" id="442734"/>
    <lineage>
        <taxon>Bacteria</taxon>
        <taxon>Pseudomonadati</taxon>
        <taxon>Bacteroidota</taxon>
        <taxon>Saprospiria</taxon>
        <taxon>Saprospirales</taxon>
        <taxon>Lewinellaceae</taxon>
        <taxon>Neolewinella</taxon>
    </lineage>
</organism>
<sequence>MYTEQQIRGLAINFLRQHYKLRPRSGTSGTRVVPNVHYYRGVTIDARLAFQQPDLEWFTATVEATSLDTGQEVLYRKNWFGIFAYALLFGLAAVAVFLALSPRLSTGLTYASQPEGFNVWRWAGGAPAYGMLFFGFLILTCVAALALSIGKGFRYIYAVDQFKRFYANAQWMAYDKEVFQDLPPRYFAEFQSQCIRYGFGMMEILPGNRVRDVMEPSHIDQFSGKRAQLPLWVAAIQPPPKLRSLVKSLPFPKRPASTSAPTPTDGYTDPLDVGTYLPAQTRQSDYVTSILHAKKGRPKWYQRPARRIAHARWLLRDARRKFSPDEIRRRPGYFSLRAWYYPSLIGVLLTLVTFGVLQASWSPFAKLGSRFETPDVAGLEPAANPAQSRASPDLLPGEYDHNFDADNRPAGEVYLDADRDVPADNPPRTVLRYRVDQAGESRTDYECLSLAQLPSTYYLLTTGVYPDFTSARDAADNINALYSMAVTVAAEECLRTGGGKYFVYLDAPVVEESQANFLVRGYLRRYDLAVEVLVVE</sequence>
<evidence type="ECO:0000256" key="2">
    <source>
        <dbReference type="SAM" id="Phobius"/>
    </source>
</evidence>
<feature type="region of interest" description="Disordered" evidence="1">
    <location>
        <begin position="378"/>
        <end position="401"/>
    </location>
</feature>
<evidence type="ECO:0000313" key="4">
    <source>
        <dbReference type="Proteomes" id="UP000770785"/>
    </source>
</evidence>
<comment type="caution">
    <text evidence="3">The sequence shown here is derived from an EMBL/GenBank/DDBJ whole genome shotgun (WGS) entry which is preliminary data.</text>
</comment>
<protein>
    <submittedName>
        <fullName evidence="3">Uncharacterized protein</fullName>
    </submittedName>
</protein>
<dbReference type="EMBL" id="JAATJH010000002">
    <property type="protein sequence ID" value="NJC26413.1"/>
    <property type="molecule type" value="Genomic_DNA"/>
</dbReference>
<proteinExistence type="predicted"/>
<keyword evidence="2" id="KW-0472">Membrane</keyword>
<evidence type="ECO:0000313" key="3">
    <source>
        <dbReference type="EMBL" id="NJC26413.1"/>
    </source>
</evidence>
<feature type="transmembrane region" description="Helical" evidence="2">
    <location>
        <begin position="338"/>
        <end position="361"/>
    </location>
</feature>
<evidence type="ECO:0000256" key="1">
    <source>
        <dbReference type="SAM" id="MobiDB-lite"/>
    </source>
</evidence>
<keyword evidence="2" id="KW-0812">Transmembrane</keyword>
<feature type="transmembrane region" description="Helical" evidence="2">
    <location>
        <begin position="79"/>
        <end position="100"/>
    </location>
</feature>
<gene>
    <name evidence="3" type="ORF">GGR27_001912</name>
</gene>
<dbReference type="RefSeq" id="WP_168037158.1">
    <property type="nucleotide sequence ID" value="NZ_JAATJH010000002.1"/>
</dbReference>
<dbReference type="Proteomes" id="UP000770785">
    <property type="component" value="Unassembled WGS sequence"/>
</dbReference>
<accession>A0ABX0XBV7</accession>
<reference evidence="3 4" key="1">
    <citation type="submission" date="2020-03" db="EMBL/GenBank/DDBJ databases">
        <title>Genomic Encyclopedia of Type Strains, Phase IV (KMG-IV): sequencing the most valuable type-strain genomes for metagenomic binning, comparative biology and taxonomic classification.</title>
        <authorList>
            <person name="Goeker M."/>
        </authorList>
    </citation>
    <scope>NUCLEOTIDE SEQUENCE [LARGE SCALE GENOMIC DNA]</scope>
    <source>
        <strain evidence="3 4">DSM 105096</strain>
    </source>
</reference>